<keyword evidence="2" id="KW-0723">Serine/threonine-protein kinase</keyword>
<evidence type="ECO:0000313" key="10">
    <source>
        <dbReference type="Proteomes" id="UP001179952"/>
    </source>
</evidence>
<keyword evidence="3" id="KW-0812">Transmembrane</keyword>
<dbReference type="InterPro" id="IPR011009">
    <property type="entry name" value="Kinase-like_dom_sf"/>
</dbReference>
<evidence type="ECO:0000256" key="4">
    <source>
        <dbReference type="ARBA" id="ARBA00022729"/>
    </source>
</evidence>
<dbReference type="GO" id="GO:0004674">
    <property type="term" value="F:protein serine/threonine kinase activity"/>
    <property type="evidence" value="ECO:0007669"/>
    <property type="project" value="UniProtKB-KW"/>
</dbReference>
<comment type="caution">
    <text evidence="9">The sequence shown here is derived from an EMBL/GenBank/DDBJ whole genome shotgun (WGS) entry which is preliminary data.</text>
</comment>
<keyword evidence="9" id="KW-0675">Receptor</keyword>
<proteinExistence type="predicted"/>
<organism evidence="9 10">
    <name type="scientific">Acorus gramineus</name>
    <name type="common">Dwarf sweet flag</name>
    <dbReference type="NCBI Taxonomy" id="55184"/>
    <lineage>
        <taxon>Eukaryota</taxon>
        <taxon>Viridiplantae</taxon>
        <taxon>Streptophyta</taxon>
        <taxon>Embryophyta</taxon>
        <taxon>Tracheophyta</taxon>
        <taxon>Spermatophyta</taxon>
        <taxon>Magnoliopsida</taxon>
        <taxon>Liliopsida</taxon>
        <taxon>Acoraceae</taxon>
        <taxon>Acorus</taxon>
    </lineage>
</organism>
<accession>A0AAV9AZQ7</accession>
<name>A0AAV9AZQ7_ACOGR</name>
<keyword evidence="5" id="KW-1133">Transmembrane helix</keyword>
<dbReference type="GO" id="GO:0016020">
    <property type="term" value="C:membrane"/>
    <property type="evidence" value="ECO:0007669"/>
    <property type="project" value="UniProtKB-SubCell"/>
</dbReference>
<evidence type="ECO:0000256" key="3">
    <source>
        <dbReference type="ARBA" id="ARBA00022692"/>
    </source>
</evidence>
<dbReference type="EMBL" id="JAUJYN010000006">
    <property type="protein sequence ID" value="KAK1269908.1"/>
    <property type="molecule type" value="Genomic_DNA"/>
</dbReference>
<gene>
    <name evidence="9" type="ORF">QJS04_geneDACA018524</name>
</gene>
<reference evidence="9" key="1">
    <citation type="journal article" date="2023" name="Nat. Commun.">
        <title>Diploid and tetraploid genomes of Acorus and the evolution of monocots.</title>
        <authorList>
            <person name="Ma L."/>
            <person name="Liu K.W."/>
            <person name="Li Z."/>
            <person name="Hsiao Y.Y."/>
            <person name="Qi Y."/>
            <person name="Fu T."/>
            <person name="Tang G.D."/>
            <person name="Zhang D."/>
            <person name="Sun W.H."/>
            <person name="Liu D.K."/>
            <person name="Li Y."/>
            <person name="Chen G.Z."/>
            <person name="Liu X.D."/>
            <person name="Liao X.Y."/>
            <person name="Jiang Y.T."/>
            <person name="Yu X."/>
            <person name="Hao Y."/>
            <person name="Huang J."/>
            <person name="Zhao X.W."/>
            <person name="Ke S."/>
            <person name="Chen Y.Y."/>
            <person name="Wu W.L."/>
            <person name="Hsu J.L."/>
            <person name="Lin Y.F."/>
            <person name="Huang M.D."/>
            <person name="Li C.Y."/>
            <person name="Huang L."/>
            <person name="Wang Z.W."/>
            <person name="Zhao X."/>
            <person name="Zhong W.Y."/>
            <person name="Peng D.H."/>
            <person name="Ahmad S."/>
            <person name="Lan S."/>
            <person name="Zhang J.S."/>
            <person name="Tsai W.C."/>
            <person name="Van de Peer Y."/>
            <person name="Liu Z.J."/>
        </authorList>
    </citation>
    <scope>NUCLEOTIDE SEQUENCE</scope>
    <source>
        <strain evidence="9">SCP</strain>
    </source>
</reference>
<keyword evidence="10" id="KW-1185">Reference proteome</keyword>
<keyword evidence="6" id="KW-0472">Membrane</keyword>
<keyword evidence="9" id="KW-0808">Transferase</keyword>
<evidence type="ECO:0000256" key="1">
    <source>
        <dbReference type="ARBA" id="ARBA00004479"/>
    </source>
</evidence>
<evidence type="ECO:0000256" key="6">
    <source>
        <dbReference type="ARBA" id="ARBA00023136"/>
    </source>
</evidence>
<comment type="subcellular location">
    <subcellularLocation>
        <location evidence="1">Membrane</location>
        <topology evidence="1">Single-pass type I membrane protein</topology>
    </subcellularLocation>
</comment>
<sequence length="101" mass="11528">MSYFPNWIYTQLEQWNDTERLDSSIVDEGLCISRKMVLVGLWCIQISPSNRPSISRVLEMLEGSHEVIEIPPKPFFPSSTKEPFELQSSSTDTTKDTTSTV</sequence>
<dbReference type="SUPFAM" id="SSF56112">
    <property type="entry name" value="Protein kinase-like (PK-like)"/>
    <property type="match status" value="1"/>
</dbReference>
<evidence type="ECO:0000256" key="5">
    <source>
        <dbReference type="ARBA" id="ARBA00022989"/>
    </source>
</evidence>
<evidence type="ECO:0000256" key="2">
    <source>
        <dbReference type="ARBA" id="ARBA00022527"/>
    </source>
</evidence>
<keyword evidence="9" id="KW-0418">Kinase</keyword>
<dbReference type="InterPro" id="IPR045874">
    <property type="entry name" value="LRK10/LRL21-25-like"/>
</dbReference>
<keyword evidence="7" id="KW-0325">Glycoprotein</keyword>
<keyword evidence="4" id="KW-0732">Signal</keyword>
<evidence type="ECO:0000256" key="8">
    <source>
        <dbReference type="SAM" id="MobiDB-lite"/>
    </source>
</evidence>
<protein>
    <submittedName>
        <fullName evidence="9">Receptor-like protein kinase</fullName>
    </submittedName>
</protein>
<evidence type="ECO:0000313" key="9">
    <source>
        <dbReference type="EMBL" id="KAK1269908.1"/>
    </source>
</evidence>
<dbReference type="AlphaFoldDB" id="A0AAV9AZQ7"/>
<feature type="compositionally biased region" description="Low complexity" evidence="8">
    <location>
        <begin position="88"/>
        <end position="101"/>
    </location>
</feature>
<feature type="region of interest" description="Disordered" evidence="8">
    <location>
        <begin position="72"/>
        <end position="101"/>
    </location>
</feature>
<dbReference type="PANTHER" id="PTHR27009">
    <property type="entry name" value="RUST RESISTANCE KINASE LR10-RELATED"/>
    <property type="match status" value="1"/>
</dbReference>
<reference evidence="9" key="2">
    <citation type="submission" date="2023-06" db="EMBL/GenBank/DDBJ databases">
        <authorList>
            <person name="Ma L."/>
            <person name="Liu K.-W."/>
            <person name="Li Z."/>
            <person name="Hsiao Y.-Y."/>
            <person name="Qi Y."/>
            <person name="Fu T."/>
            <person name="Tang G."/>
            <person name="Zhang D."/>
            <person name="Sun W.-H."/>
            <person name="Liu D.-K."/>
            <person name="Li Y."/>
            <person name="Chen G.-Z."/>
            <person name="Liu X.-D."/>
            <person name="Liao X.-Y."/>
            <person name="Jiang Y.-T."/>
            <person name="Yu X."/>
            <person name="Hao Y."/>
            <person name="Huang J."/>
            <person name="Zhao X.-W."/>
            <person name="Ke S."/>
            <person name="Chen Y.-Y."/>
            <person name="Wu W.-L."/>
            <person name="Hsu J.-L."/>
            <person name="Lin Y.-F."/>
            <person name="Huang M.-D."/>
            <person name="Li C.-Y."/>
            <person name="Huang L."/>
            <person name="Wang Z.-W."/>
            <person name="Zhao X."/>
            <person name="Zhong W.-Y."/>
            <person name="Peng D.-H."/>
            <person name="Ahmad S."/>
            <person name="Lan S."/>
            <person name="Zhang J.-S."/>
            <person name="Tsai W.-C."/>
            <person name="Van De Peer Y."/>
            <person name="Liu Z.-J."/>
        </authorList>
    </citation>
    <scope>NUCLEOTIDE SEQUENCE</scope>
    <source>
        <strain evidence="9">SCP</strain>
        <tissue evidence="9">Leaves</tissue>
    </source>
</reference>
<evidence type="ECO:0000256" key="7">
    <source>
        <dbReference type="ARBA" id="ARBA00023180"/>
    </source>
</evidence>
<dbReference type="Proteomes" id="UP001179952">
    <property type="component" value="Unassembled WGS sequence"/>
</dbReference>